<dbReference type="InterPro" id="IPR003961">
    <property type="entry name" value="FN3_dom"/>
</dbReference>
<gene>
    <name evidence="1" type="ORF">MKP09_03805</name>
</gene>
<evidence type="ECO:0000313" key="1">
    <source>
        <dbReference type="EMBL" id="MCH5597100.1"/>
    </source>
</evidence>
<proteinExistence type="predicted"/>
<dbReference type="RefSeq" id="WP_240826509.1">
    <property type="nucleotide sequence ID" value="NZ_JAKWBL010000001.1"/>
</dbReference>
<dbReference type="EMBL" id="JAKWBL010000001">
    <property type="protein sequence ID" value="MCH5597100.1"/>
    <property type="molecule type" value="Genomic_DNA"/>
</dbReference>
<dbReference type="InterPro" id="IPR053143">
    <property type="entry name" value="Arylsulfate_ST"/>
</dbReference>
<reference evidence="1 2" key="1">
    <citation type="submission" date="2022-02" db="EMBL/GenBank/DDBJ databases">
        <authorList>
            <person name="Min J."/>
        </authorList>
    </citation>
    <scope>NUCLEOTIDE SEQUENCE [LARGE SCALE GENOMIC DNA]</scope>
    <source>
        <strain evidence="1 2">GR10-1</strain>
    </source>
</reference>
<dbReference type="SUPFAM" id="SSF50969">
    <property type="entry name" value="YVTN repeat-like/Quinoprotein amine dehydrogenase"/>
    <property type="match status" value="1"/>
</dbReference>
<evidence type="ECO:0000313" key="2">
    <source>
        <dbReference type="Proteomes" id="UP001202248"/>
    </source>
</evidence>
<dbReference type="InterPro" id="IPR039535">
    <property type="entry name" value="ASST-like"/>
</dbReference>
<dbReference type="PANTHER" id="PTHR35340">
    <property type="entry name" value="PQQ ENZYME REPEAT PROTEIN-RELATED"/>
    <property type="match status" value="1"/>
</dbReference>
<sequence length="537" mass="60801">MKKFWILILVLVLSIAGFVLYSYNAYSIESIKLTSLNNAANAEVVEVLLNKEAPVVVEYWKDGSSEVLRTVRSEAKKEHKVKLLLLEAGSTYHFRVVIDRLIKVKSKDMDFQTRKQSPWLARNWVKQEDQKNAIELAGGLVMLCNARLPGYITMIDGEGKIKWYWQIDDIGVRAATLTPRGTILAMLRPPVADVIDDTPKEEADSLNKMKESIRRGAIGFAGGTAIAEIDLSGKMLWRINMDTVLGGKYKVIHHDVRMDKAGNIITLVRNQLPFDMSKIGGSGIDTLGGEGILVMNNKGEKIWEWNIWDKWDVLNDPFIKEFAYDRFHANSLNLDTDGNYLMSVAIEDQVWKINATTGDIMWKLGKNGSFKMDSTHYFSFQHTVQINPRGELMIFDNSLWKHRSGAVSFKLDTINWVATPSIQAMLPKEKYTSRMGSGYLLPNGNLLQCSSKTGSVMVTDLKGKILWELNSYFVPYRAEYIPSETWNTFFVKNKLVEHRMLVSCQLISVCQAELAEARSATLRQAQGDNRCDIFSLT</sequence>
<dbReference type="Proteomes" id="UP001202248">
    <property type="component" value="Unassembled WGS sequence"/>
</dbReference>
<keyword evidence="2" id="KW-1185">Reference proteome</keyword>
<accession>A0ABS9SFI8</accession>
<protein>
    <submittedName>
        <fullName evidence="1">Arylsulfotransferase family protein</fullName>
    </submittedName>
</protein>
<name>A0ABS9SFI8_9BACT</name>
<dbReference type="Pfam" id="PF14269">
    <property type="entry name" value="Arylsulfotran_2"/>
    <property type="match status" value="1"/>
</dbReference>
<dbReference type="InterPro" id="IPR011044">
    <property type="entry name" value="Quino_amine_DH_bsu"/>
</dbReference>
<organism evidence="1 2">
    <name type="scientific">Niabella ginsengisoli</name>
    <dbReference type="NCBI Taxonomy" id="522298"/>
    <lineage>
        <taxon>Bacteria</taxon>
        <taxon>Pseudomonadati</taxon>
        <taxon>Bacteroidota</taxon>
        <taxon>Chitinophagia</taxon>
        <taxon>Chitinophagales</taxon>
        <taxon>Chitinophagaceae</taxon>
        <taxon>Niabella</taxon>
    </lineage>
</organism>
<comment type="caution">
    <text evidence="1">The sequence shown here is derived from an EMBL/GenBank/DDBJ whole genome shotgun (WGS) entry which is preliminary data.</text>
</comment>
<dbReference type="CDD" id="cd00063">
    <property type="entry name" value="FN3"/>
    <property type="match status" value="1"/>
</dbReference>
<dbReference type="PANTHER" id="PTHR35340:SF5">
    <property type="entry name" value="ASST-DOMAIN-CONTAINING PROTEIN"/>
    <property type="match status" value="1"/>
</dbReference>